<evidence type="ECO:0000259" key="5">
    <source>
        <dbReference type="PROSITE" id="PS50931"/>
    </source>
</evidence>
<dbReference type="Proteomes" id="UP000050297">
    <property type="component" value="Unassembled WGS sequence"/>
</dbReference>
<dbReference type="PANTHER" id="PTHR30419">
    <property type="entry name" value="HTH-TYPE TRANSCRIPTIONAL REGULATOR YBHD"/>
    <property type="match status" value="1"/>
</dbReference>
<comment type="caution">
    <text evidence="6">The sequence shown here is derived from an EMBL/GenBank/DDBJ whole genome shotgun (WGS) entry which is preliminary data.</text>
</comment>
<comment type="similarity">
    <text evidence="1">Belongs to the LysR transcriptional regulatory family.</text>
</comment>
<dbReference type="SUPFAM" id="SSF53850">
    <property type="entry name" value="Periplasmic binding protein-like II"/>
    <property type="match status" value="1"/>
</dbReference>
<dbReference type="Pfam" id="PF00126">
    <property type="entry name" value="HTH_1"/>
    <property type="match status" value="1"/>
</dbReference>
<reference evidence="6 7" key="1">
    <citation type="submission" date="2015-09" db="EMBL/GenBank/DDBJ databases">
        <title>Genome announcement of multiple Pseudomonas syringae strains.</title>
        <authorList>
            <person name="Thakur S."/>
            <person name="Wang P.W."/>
            <person name="Gong Y."/>
            <person name="Weir B.S."/>
            <person name="Guttman D.S."/>
        </authorList>
    </citation>
    <scope>NUCLEOTIDE SEQUENCE [LARGE SCALE GENOMIC DNA]</scope>
    <source>
        <strain evidence="6 7">ICMP2802</strain>
    </source>
</reference>
<dbReference type="GO" id="GO:0003677">
    <property type="term" value="F:DNA binding"/>
    <property type="evidence" value="ECO:0007669"/>
    <property type="project" value="UniProtKB-KW"/>
</dbReference>
<evidence type="ECO:0000256" key="3">
    <source>
        <dbReference type="ARBA" id="ARBA00023125"/>
    </source>
</evidence>
<dbReference type="PROSITE" id="PS50931">
    <property type="entry name" value="HTH_LYSR"/>
    <property type="match status" value="1"/>
</dbReference>
<sequence>MIIAITLTYGDAVLLRHIRYLLAVADHGNFTRAAEALHVSQPALSQQIRQLESSLGVQLFDRTRRSVVPTDAGRVYLDHARRCLLELDAGKRALNDVSDLSRGQLRLGVTPTFSEYLIAPLIDRFSALYPGVAIILTELPLEQITEALISDALDLAIGFAGSHAVEIDSQPLFDEQLCLVMAKPASEKQAALTLEDLQALRFALLAPGFATRHLLDAWCQMQNFKPIIGLEANSIAILLKVVAQGRMATILPDAIVRKQPGLCEVQTIPALPGRTVALLRRKNGYQSAAAKAFAKLVNGSSTQT</sequence>
<accession>A0A0L8IVN0</accession>
<keyword evidence="3 6" id="KW-0238">DNA-binding</keyword>
<dbReference type="Pfam" id="PF03466">
    <property type="entry name" value="LysR_substrate"/>
    <property type="match status" value="1"/>
</dbReference>
<evidence type="ECO:0000256" key="4">
    <source>
        <dbReference type="ARBA" id="ARBA00023163"/>
    </source>
</evidence>
<dbReference type="GO" id="GO:0005829">
    <property type="term" value="C:cytosol"/>
    <property type="evidence" value="ECO:0007669"/>
    <property type="project" value="TreeGrafter"/>
</dbReference>
<dbReference type="InterPro" id="IPR036390">
    <property type="entry name" value="WH_DNA-bd_sf"/>
</dbReference>
<dbReference type="NCBIfam" id="NF008416">
    <property type="entry name" value="PRK11242.1"/>
    <property type="match status" value="1"/>
</dbReference>
<dbReference type="CDD" id="cd08425">
    <property type="entry name" value="PBP2_CynR"/>
    <property type="match status" value="1"/>
</dbReference>
<evidence type="ECO:0000256" key="2">
    <source>
        <dbReference type="ARBA" id="ARBA00023015"/>
    </source>
</evidence>
<evidence type="ECO:0000313" key="6">
    <source>
        <dbReference type="EMBL" id="KPW15728.1"/>
    </source>
</evidence>
<protein>
    <submittedName>
        <fullName evidence="6">DNA-binding transcriptional regulator CynR</fullName>
    </submittedName>
</protein>
<dbReference type="InterPro" id="IPR000847">
    <property type="entry name" value="LysR_HTH_N"/>
</dbReference>
<evidence type="ECO:0000256" key="1">
    <source>
        <dbReference type="ARBA" id="ARBA00009437"/>
    </source>
</evidence>
<dbReference type="InterPro" id="IPR037403">
    <property type="entry name" value="CynR_PBP2"/>
</dbReference>
<name>A0A0L8IVN0_PSESX</name>
<dbReference type="PRINTS" id="PR00039">
    <property type="entry name" value="HTHLYSR"/>
</dbReference>
<feature type="domain" description="HTH lysR-type" evidence="5">
    <location>
        <begin position="13"/>
        <end position="70"/>
    </location>
</feature>
<dbReference type="InterPro" id="IPR036388">
    <property type="entry name" value="WH-like_DNA-bd_sf"/>
</dbReference>
<dbReference type="GO" id="GO:0003700">
    <property type="term" value="F:DNA-binding transcription factor activity"/>
    <property type="evidence" value="ECO:0007669"/>
    <property type="project" value="InterPro"/>
</dbReference>
<dbReference type="Gene3D" id="3.40.190.290">
    <property type="match status" value="1"/>
</dbReference>
<dbReference type="FunFam" id="1.10.10.10:FF:000001">
    <property type="entry name" value="LysR family transcriptional regulator"/>
    <property type="match status" value="1"/>
</dbReference>
<dbReference type="AlphaFoldDB" id="A0A0L8IVN0"/>
<evidence type="ECO:0000313" key="7">
    <source>
        <dbReference type="Proteomes" id="UP000050297"/>
    </source>
</evidence>
<gene>
    <name evidence="6" type="ORF">ALO91_00203</name>
</gene>
<dbReference type="PATRIC" id="fig|199198.4.peg.1574"/>
<keyword evidence="4" id="KW-0804">Transcription</keyword>
<dbReference type="RefSeq" id="WP_003404330.1">
    <property type="nucleotide sequence ID" value="NZ_LGAR01000046.1"/>
</dbReference>
<dbReference type="InterPro" id="IPR050950">
    <property type="entry name" value="HTH-type_LysR_regulators"/>
</dbReference>
<dbReference type="SUPFAM" id="SSF46785">
    <property type="entry name" value="Winged helix' DNA-binding domain"/>
    <property type="match status" value="1"/>
</dbReference>
<dbReference type="Gene3D" id="1.10.10.10">
    <property type="entry name" value="Winged helix-like DNA-binding domain superfamily/Winged helix DNA-binding domain"/>
    <property type="match status" value="1"/>
</dbReference>
<organism evidence="6 7">
    <name type="scientific">Pseudomonas syringae pv. aceris</name>
    <dbReference type="NCBI Taxonomy" id="199198"/>
    <lineage>
        <taxon>Bacteria</taxon>
        <taxon>Pseudomonadati</taxon>
        <taxon>Pseudomonadota</taxon>
        <taxon>Gammaproteobacteria</taxon>
        <taxon>Pseudomonadales</taxon>
        <taxon>Pseudomonadaceae</taxon>
        <taxon>Pseudomonas</taxon>
        <taxon>Pseudomonas syringae</taxon>
    </lineage>
</organism>
<proteinExistence type="inferred from homology"/>
<dbReference type="EMBL" id="LJPM01000418">
    <property type="protein sequence ID" value="KPW15728.1"/>
    <property type="molecule type" value="Genomic_DNA"/>
</dbReference>
<dbReference type="InterPro" id="IPR005119">
    <property type="entry name" value="LysR_subst-bd"/>
</dbReference>
<keyword evidence="2" id="KW-0805">Transcription regulation</keyword>